<feature type="domain" description="AB hydrolase-1" evidence="2">
    <location>
        <begin position="330"/>
        <end position="566"/>
    </location>
</feature>
<feature type="transmembrane region" description="Helical" evidence="1">
    <location>
        <begin position="41"/>
        <end position="60"/>
    </location>
</feature>
<dbReference type="InterPro" id="IPR000073">
    <property type="entry name" value="AB_hydrolase_1"/>
</dbReference>
<feature type="transmembrane region" description="Helical" evidence="1">
    <location>
        <begin position="115"/>
        <end position="136"/>
    </location>
</feature>
<feature type="transmembrane region" description="Helical" evidence="1">
    <location>
        <begin position="6"/>
        <end position="29"/>
    </location>
</feature>
<dbReference type="SUPFAM" id="SSF53474">
    <property type="entry name" value="alpha/beta-Hydrolases"/>
    <property type="match status" value="1"/>
</dbReference>
<dbReference type="GO" id="GO:0016020">
    <property type="term" value="C:membrane"/>
    <property type="evidence" value="ECO:0007669"/>
    <property type="project" value="TreeGrafter"/>
</dbReference>
<dbReference type="EC" id="2.3.1.12" evidence="3"/>
<feature type="transmembrane region" description="Helical" evidence="1">
    <location>
        <begin position="271"/>
        <end position="290"/>
    </location>
</feature>
<sequence>MNSELILLGQGLFSSAVIVCLFMTFVYLIGLIKKDNGIVDIAWGIGFSLIAVYTYLNFAGSASKQLLITLLVLIWGSRLALYIALRNKNKGEDKRYADFRKRWKKYWPLQSYLKIYMLQGLLMLLISLPIIIVNTLGSPQLFLINIIGILVWEFGFIFETIADMQMLNFKSNKANKGKILKTGLWRYSRHPNYFGETVAWWGIFLITIGSPIWWIALISPVLITYLLLKVSGVTLLEKSLSKRKGYQEYINETSAFLPLPPKTADNRYTDIVLPLSIVFAVMFCIVPFLTPLPYINTLSNDELDTPGATFIQIEGIKTLYLTAGPVDGETVILIHGFGGNAYDWRKTIPYLADLGYRVYALDLKGFGLADKKLEENYSHSAQASFVVAFMDKLGIEKASIVGHSMGGNVSAHAVQRYPERFNKLILVSAAVVENSFPIGINSLLQNEPFVRWGRILLRTFVNEDTASNLLEDALYIDTAIEKADLNLHTQMLRTANWELALIGIIRDSGNNALPKGLDTITIDTGIIWGEKDSWVPPSSGESLNERIPNSTYSVIPDAGHLPMVEKSDEFNKLLSEKLENEN</sequence>
<keyword evidence="3" id="KW-0012">Acyltransferase</keyword>
<proteinExistence type="predicted"/>
<dbReference type="Pfam" id="PF06966">
    <property type="entry name" value="DUF1295"/>
    <property type="match status" value="1"/>
</dbReference>
<accession>A0A136KFA7</accession>
<feature type="transmembrane region" description="Helical" evidence="1">
    <location>
        <begin position="198"/>
        <end position="228"/>
    </location>
</feature>
<dbReference type="GO" id="GO:0004742">
    <property type="term" value="F:dihydrolipoyllysine-residue acetyltransferase activity"/>
    <property type="evidence" value="ECO:0007669"/>
    <property type="project" value="UniProtKB-EC"/>
</dbReference>
<dbReference type="PANTHER" id="PTHR32251">
    <property type="entry name" value="3-OXO-5-ALPHA-STEROID 4-DEHYDROGENASE"/>
    <property type="match status" value="1"/>
</dbReference>
<keyword evidence="1" id="KW-0812">Transmembrane</keyword>
<feature type="transmembrane region" description="Helical" evidence="1">
    <location>
        <begin position="142"/>
        <end position="162"/>
    </location>
</feature>
<dbReference type="InterPro" id="IPR029058">
    <property type="entry name" value="AB_hydrolase_fold"/>
</dbReference>
<dbReference type="PRINTS" id="PR00111">
    <property type="entry name" value="ABHYDROLASE"/>
</dbReference>
<reference evidence="3 4" key="1">
    <citation type="submission" date="2015-02" db="EMBL/GenBank/DDBJ databases">
        <title>Improved understanding of the partial-nitritation anammox process through 23 genomes representing the majority of the microbial community.</title>
        <authorList>
            <person name="Speth D.R."/>
            <person name="In T Zandt M."/>
            <person name="Guerrero Cruz S."/>
            <person name="Jetten M.S."/>
            <person name="Dutilh B.E."/>
        </authorList>
    </citation>
    <scope>NUCLEOTIDE SEQUENCE [LARGE SCALE GENOMIC DNA]</scope>
    <source>
        <strain evidence="3">OLB21</strain>
    </source>
</reference>
<evidence type="ECO:0000313" key="3">
    <source>
        <dbReference type="EMBL" id="KXK08095.1"/>
    </source>
</evidence>
<protein>
    <submittedName>
        <fullName evidence="3">Dihydrolipoyllysine-residue acetyltransferase component of acetoin cleaving system</fullName>
        <ecNumber evidence="3">2.3.1.12</ecNumber>
    </submittedName>
</protein>
<dbReference type="Gene3D" id="3.40.50.1820">
    <property type="entry name" value="alpha/beta hydrolase"/>
    <property type="match status" value="1"/>
</dbReference>
<dbReference type="InterPro" id="IPR000639">
    <property type="entry name" value="Epox_hydrolase-like"/>
</dbReference>
<dbReference type="Gene3D" id="1.20.120.1630">
    <property type="match status" value="1"/>
</dbReference>
<dbReference type="AlphaFoldDB" id="A0A136KFA7"/>
<keyword evidence="1" id="KW-0472">Membrane</keyword>
<name>A0A136KFA7_9BACT</name>
<dbReference type="PRINTS" id="PR00412">
    <property type="entry name" value="EPOXHYDRLASE"/>
</dbReference>
<comment type="caution">
    <text evidence="3">The sequence shown here is derived from an EMBL/GenBank/DDBJ whole genome shotgun (WGS) entry which is preliminary data.</text>
</comment>
<dbReference type="PANTHER" id="PTHR32251:SF17">
    <property type="entry name" value="STEROID 5-ALPHA REDUCTASE C-TERMINAL DOMAIN-CONTAINING PROTEIN"/>
    <property type="match status" value="1"/>
</dbReference>
<gene>
    <name evidence="3" type="primary">acoC_2</name>
    <name evidence="3" type="ORF">UZ20_WS6002001005</name>
</gene>
<dbReference type="STRING" id="1617427.UZ20_WS6002001005"/>
<evidence type="ECO:0000259" key="2">
    <source>
        <dbReference type="Pfam" id="PF00561"/>
    </source>
</evidence>
<evidence type="ECO:0000313" key="4">
    <source>
        <dbReference type="Proteomes" id="UP000070449"/>
    </source>
</evidence>
<feature type="transmembrane region" description="Helical" evidence="1">
    <location>
        <begin position="66"/>
        <end position="85"/>
    </location>
</feature>
<dbReference type="PATRIC" id="fig|1617427.3.peg.1053"/>
<dbReference type="Proteomes" id="UP000070449">
    <property type="component" value="Unassembled WGS sequence"/>
</dbReference>
<keyword evidence="1" id="KW-1133">Transmembrane helix</keyword>
<organism evidence="3 4">
    <name type="scientific">candidate division WS6 bacterium OLB21</name>
    <dbReference type="NCBI Taxonomy" id="1617427"/>
    <lineage>
        <taxon>Bacteria</taxon>
        <taxon>Candidatus Dojkabacteria</taxon>
    </lineage>
</organism>
<keyword evidence="3" id="KW-0808">Transferase</keyword>
<dbReference type="Pfam" id="PF00561">
    <property type="entry name" value="Abhydrolase_1"/>
    <property type="match status" value="1"/>
</dbReference>
<dbReference type="EMBL" id="JYPD01000026">
    <property type="protein sequence ID" value="KXK08095.1"/>
    <property type="molecule type" value="Genomic_DNA"/>
</dbReference>
<evidence type="ECO:0000256" key="1">
    <source>
        <dbReference type="SAM" id="Phobius"/>
    </source>
</evidence>
<dbReference type="InterPro" id="IPR010721">
    <property type="entry name" value="UstE-like"/>
</dbReference>
<dbReference type="PROSITE" id="PS50244">
    <property type="entry name" value="S5A_REDUCTASE"/>
    <property type="match status" value="1"/>
</dbReference>